<feature type="compositionally biased region" description="Basic and acidic residues" evidence="8">
    <location>
        <begin position="288"/>
        <end position="313"/>
    </location>
</feature>
<dbReference type="Gene3D" id="3.30.160.60">
    <property type="entry name" value="Classic Zinc Finger"/>
    <property type="match status" value="1"/>
</dbReference>
<dbReference type="GO" id="GO:0005634">
    <property type="term" value="C:nucleus"/>
    <property type="evidence" value="ECO:0007669"/>
    <property type="project" value="UniProtKB-SubCell"/>
</dbReference>
<evidence type="ECO:0000256" key="1">
    <source>
        <dbReference type="ARBA" id="ARBA00004123"/>
    </source>
</evidence>
<feature type="compositionally biased region" description="Basic and acidic residues" evidence="8">
    <location>
        <begin position="120"/>
        <end position="134"/>
    </location>
</feature>
<evidence type="ECO:0000313" key="11">
    <source>
        <dbReference type="Proteomes" id="UP000433876"/>
    </source>
</evidence>
<keyword evidence="6" id="KW-0539">Nucleus</keyword>
<feature type="domain" description="C2H2-type" evidence="9">
    <location>
        <begin position="533"/>
        <end position="561"/>
    </location>
</feature>
<keyword evidence="2" id="KW-0479">Metal-binding</keyword>
<dbReference type="InterPro" id="IPR050331">
    <property type="entry name" value="Zinc_finger"/>
</dbReference>
<feature type="compositionally biased region" description="Polar residues" evidence="8">
    <location>
        <begin position="442"/>
        <end position="453"/>
    </location>
</feature>
<keyword evidence="4 7" id="KW-0863">Zinc-finger</keyword>
<sequence length="672" mass="73654">MAARAVPMQTQPRYTSTARDFDDGPLPSISSRDGGFRDHFGSRPFGIPLNDSLSPSNASHPMAIHGSDGNGINAPPPLPPPRLAPVEGPVDPNVQHYRDSEFMRNDGPNSLESESFKFERRALPNKRESPHDEGYQSYDSVRSSQYSSPFGLHAMKGFRPDNAAIDKTMLNRLNKSGGFSNSLNDAHGSRPSHASLPQLSLPHRSKVGFFASGFASSPTAASPLPSPFSSTSQPSPSVVGFRPSDGFDKNVFNRAQPPRARRTKSTLMQDDGFLNTADDDDNDFAMEETTRMRTLKIEDPWRERQRENEREIESGSWQQGNQTRPSHYSPSQLYHAGRDVGGERSYYQSGQKRPASPTPIDRCSDTSGLNRGSPTPRLTVVSQGSVSSLSAASRSGSYIGNLTASSMTSNSSLGRLSPNGVSPGGVSPTDGMGGGSPYATPISLTASPRSSISRAGAAQSPHPRISGDYTQRSVEPSNRTLGIPRKLAEIPKSASNIAAAKLKGPYMCECCPKKPKKFDTEEDLKLHEAEKQYGCSFCGNRFKNKNEAERHQNSLHVRRHSWSCSALQTYDRAFHDSSTRPGEADACGYCGEEFARTGRNAAGIFASEQDWEDRIRHLQDVHKFRECNASKKFFRADHFRQHLKHSHAGTSGKWTNMLENACMMDEGPVVPR</sequence>
<dbReference type="InterPro" id="IPR036236">
    <property type="entry name" value="Znf_C2H2_sf"/>
</dbReference>
<proteinExistence type="predicted"/>
<accession>A0A8S8ZZ95</accession>
<evidence type="ECO:0000259" key="9">
    <source>
        <dbReference type="PROSITE" id="PS50157"/>
    </source>
</evidence>
<feature type="compositionally biased region" description="Polar residues" evidence="8">
    <location>
        <begin position="8"/>
        <end position="18"/>
    </location>
</feature>
<feature type="region of interest" description="Disordered" evidence="8">
    <location>
        <begin position="1"/>
        <end position="94"/>
    </location>
</feature>
<gene>
    <name evidence="10" type="ORF">SMACR_03588</name>
</gene>
<dbReference type="OMA" id="HAMKGFR"/>
<comment type="subcellular location">
    <subcellularLocation>
        <location evidence="1">Nucleus</location>
    </subcellularLocation>
</comment>
<feature type="compositionally biased region" description="Acidic residues" evidence="8">
    <location>
        <begin position="277"/>
        <end position="286"/>
    </location>
</feature>
<evidence type="ECO:0000256" key="8">
    <source>
        <dbReference type="SAM" id="MobiDB-lite"/>
    </source>
</evidence>
<dbReference type="PROSITE" id="PS00028">
    <property type="entry name" value="ZINC_FINGER_C2H2_1"/>
    <property type="match status" value="1"/>
</dbReference>
<evidence type="ECO:0000256" key="5">
    <source>
        <dbReference type="ARBA" id="ARBA00022833"/>
    </source>
</evidence>
<feature type="compositionally biased region" description="Polar residues" evidence="8">
    <location>
        <begin position="315"/>
        <end position="332"/>
    </location>
</feature>
<dbReference type="EMBL" id="NMPR01000006">
    <property type="protein sequence ID" value="KAA8636124.1"/>
    <property type="molecule type" value="Genomic_DNA"/>
</dbReference>
<dbReference type="PANTHER" id="PTHR16515">
    <property type="entry name" value="PR DOMAIN ZINC FINGER PROTEIN"/>
    <property type="match status" value="1"/>
</dbReference>
<feature type="compositionally biased region" description="Polar residues" evidence="8">
    <location>
        <begin position="468"/>
        <end position="477"/>
    </location>
</feature>
<dbReference type="Proteomes" id="UP000433876">
    <property type="component" value="Unassembled WGS sequence"/>
</dbReference>
<dbReference type="InterPro" id="IPR057026">
    <property type="entry name" value="Znf-C2H2_ascomycetes"/>
</dbReference>
<name>A0A8S8ZZ95_SORMA</name>
<keyword evidence="5" id="KW-0862">Zinc</keyword>
<dbReference type="AlphaFoldDB" id="A0A8S8ZZ95"/>
<evidence type="ECO:0000256" key="3">
    <source>
        <dbReference type="ARBA" id="ARBA00022737"/>
    </source>
</evidence>
<feature type="region of interest" description="Disordered" evidence="8">
    <location>
        <begin position="407"/>
        <end position="477"/>
    </location>
</feature>
<feature type="region of interest" description="Disordered" evidence="8">
    <location>
        <begin position="120"/>
        <end position="142"/>
    </location>
</feature>
<evidence type="ECO:0000313" key="10">
    <source>
        <dbReference type="EMBL" id="KAA8636124.1"/>
    </source>
</evidence>
<dbReference type="VEuPathDB" id="FungiDB:SMAC_03588"/>
<feature type="compositionally biased region" description="Pro residues" evidence="8">
    <location>
        <begin position="74"/>
        <end position="83"/>
    </location>
</feature>
<dbReference type="GO" id="GO:0008270">
    <property type="term" value="F:zinc ion binding"/>
    <property type="evidence" value="ECO:0007669"/>
    <property type="project" value="UniProtKB-KW"/>
</dbReference>
<reference evidence="10 11" key="1">
    <citation type="submission" date="2017-07" db="EMBL/GenBank/DDBJ databases">
        <title>Genome sequence of the Sordaria macrospora wild type strain R19027.</title>
        <authorList>
            <person name="Nowrousian M."/>
            <person name="Teichert I."/>
            <person name="Kueck U."/>
        </authorList>
    </citation>
    <scope>NUCLEOTIDE SEQUENCE [LARGE SCALE GENOMIC DNA]</scope>
    <source>
        <strain evidence="10 11">R19027</strain>
        <tissue evidence="10">Mycelium</tissue>
    </source>
</reference>
<evidence type="ECO:0000256" key="2">
    <source>
        <dbReference type="ARBA" id="ARBA00022723"/>
    </source>
</evidence>
<feature type="compositionally biased region" description="Low complexity" evidence="8">
    <location>
        <begin position="216"/>
        <end position="237"/>
    </location>
</feature>
<comment type="caution">
    <text evidence="10">The sequence shown here is derived from an EMBL/GenBank/DDBJ whole genome shotgun (WGS) entry which is preliminary data.</text>
</comment>
<dbReference type="SUPFAM" id="SSF57667">
    <property type="entry name" value="beta-beta-alpha zinc fingers"/>
    <property type="match status" value="1"/>
</dbReference>
<dbReference type="PANTHER" id="PTHR16515:SF49">
    <property type="entry name" value="GASTRULA ZINC FINGER PROTEIN XLCGF49.1-LIKE-RELATED"/>
    <property type="match status" value="1"/>
</dbReference>
<evidence type="ECO:0000256" key="6">
    <source>
        <dbReference type="ARBA" id="ARBA00023242"/>
    </source>
</evidence>
<protein>
    <recommendedName>
        <fullName evidence="9">C2H2-type domain-containing protein</fullName>
    </recommendedName>
</protein>
<dbReference type="PROSITE" id="PS50157">
    <property type="entry name" value="ZINC_FINGER_C2H2_2"/>
    <property type="match status" value="1"/>
</dbReference>
<evidence type="ECO:0000256" key="7">
    <source>
        <dbReference type="PROSITE-ProRule" id="PRU00042"/>
    </source>
</evidence>
<evidence type="ECO:0000256" key="4">
    <source>
        <dbReference type="ARBA" id="ARBA00022771"/>
    </source>
</evidence>
<dbReference type="Pfam" id="PF24537">
    <property type="entry name" value="zf-C2H2_fungi"/>
    <property type="match status" value="1"/>
</dbReference>
<organism evidence="10 11">
    <name type="scientific">Sordaria macrospora</name>
    <dbReference type="NCBI Taxonomy" id="5147"/>
    <lineage>
        <taxon>Eukaryota</taxon>
        <taxon>Fungi</taxon>
        <taxon>Dikarya</taxon>
        <taxon>Ascomycota</taxon>
        <taxon>Pezizomycotina</taxon>
        <taxon>Sordariomycetes</taxon>
        <taxon>Sordariomycetidae</taxon>
        <taxon>Sordariales</taxon>
        <taxon>Sordariaceae</taxon>
        <taxon>Sordaria</taxon>
    </lineage>
</organism>
<feature type="region of interest" description="Disordered" evidence="8">
    <location>
        <begin position="216"/>
        <end position="381"/>
    </location>
</feature>
<dbReference type="InterPro" id="IPR013087">
    <property type="entry name" value="Znf_C2H2_type"/>
</dbReference>
<keyword evidence="3" id="KW-0677">Repeat</keyword>